<accession>A0ABQ9XSJ8</accession>
<organism evidence="1 2">
    <name type="scientific">Blattamonas nauphoetae</name>
    <dbReference type="NCBI Taxonomy" id="2049346"/>
    <lineage>
        <taxon>Eukaryota</taxon>
        <taxon>Metamonada</taxon>
        <taxon>Preaxostyla</taxon>
        <taxon>Oxymonadida</taxon>
        <taxon>Blattamonas</taxon>
    </lineage>
</organism>
<protein>
    <submittedName>
        <fullName evidence="1">Uncharacterized protein</fullName>
    </submittedName>
</protein>
<gene>
    <name evidence="1" type="ORF">BLNAU_10778</name>
</gene>
<comment type="caution">
    <text evidence="1">The sequence shown here is derived from an EMBL/GenBank/DDBJ whole genome shotgun (WGS) entry which is preliminary data.</text>
</comment>
<keyword evidence="2" id="KW-1185">Reference proteome</keyword>
<evidence type="ECO:0000313" key="2">
    <source>
        <dbReference type="Proteomes" id="UP001281761"/>
    </source>
</evidence>
<dbReference type="EMBL" id="JARBJD010000080">
    <property type="protein sequence ID" value="KAK2954279.1"/>
    <property type="molecule type" value="Genomic_DNA"/>
</dbReference>
<evidence type="ECO:0000313" key="1">
    <source>
        <dbReference type="EMBL" id="KAK2954279.1"/>
    </source>
</evidence>
<reference evidence="1 2" key="1">
    <citation type="journal article" date="2022" name="bioRxiv">
        <title>Genomics of Preaxostyla Flagellates Illuminates Evolutionary Transitions and the Path Towards Mitochondrial Loss.</title>
        <authorList>
            <person name="Novak L.V.F."/>
            <person name="Treitli S.C."/>
            <person name="Pyrih J."/>
            <person name="Halakuc P."/>
            <person name="Pipaliya S.V."/>
            <person name="Vacek V."/>
            <person name="Brzon O."/>
            <person name="Soukal P."/>
            <person name="Eme L."/>
            <person name="Dacks J.B."/>
            <person name="Karnkowska A."/>
            <person name="Elias M."/>
            <person name="Hampl V."/>
        </authorList>
    </citation>
    <scope>NUCLEOTIDE SEQUENCE [LARGE SCALE GENOMIC DNA]</scope>
    <source>
        <strain evidence="1">NAU3</strain>
        <tissue evidence="1">Gut</tissue>
    </source>
</reference>
<dbReference type="Proteomes" id="UP001281761">
    <property type="component" value="Unassembled WGS sequence"/>
</dbReference>
<proteinExistence type="predicted"/>
<name>A0ABQ9XSJ8_9EUKA</name>
<sequence>MDNTRCRVPYLNSSQNAFLLQASDKIDEEREARAVRLRREAACLSIHFTFDTRPRHLRKHQYALFRLLPLLVQFHRHNVHHRLIQQLNRQQGLRKLLQFKKAEPNEPAK</sequence>